<organism evidence="1 2">
    <name type="scientific">Streptomyces vulcanius</name>
    <dbReference type="NCBI Taxonomy" id="1441876"/>
    <lineage>
        <taxon>Bacteria</taxon>
        <taxon>Bacillati</taxon>
        <taxon>Actinomycetota</taxon>
        <taxon>Actinomycetes</taxon>
        <taxon>Kitasatosporales</taxon>
        <taxon>Streptomycetaceae</taxon>
        <taxon>Streptomyces</taxon>
    </lineage>
</organism>
<dbReference type="InterPro" id="IPR036188">
    <property type="entry name" value="FAD/NAD-bd_sf"/>
</dbReference>
<keyword evidence="2" id="KW-1185">Reference proteome</keyword>
<dbReference type="PANTHER" id="PTHR10668:SF105">
    <property type="entry name" value="DEHYDROGENASE-RELATED"/>
    <property type="match status" value="1"/>
</dbReference>
<dbReference type="Pfam" id="PF13450">
    <property type="entry name" value="NAD_binding_8"/>
    <property type="match status" value="1"/>
</dbReference>
<dbReference type="Proteomes" id="UP001595839">
    <property type="component" value="Unassembled WGS sequence"/>
</dbReference>
<dbReference type="RefSeq" id="WP_381168646.1">
    <property type="nucleotide sequence ID" value="NZ_JBHSFK010000016.1"/>
</dbReference>
<evidence type="ECO:0000313" key="2">
    <source>
        <dbReference type="Proteomes" id="UP001595839"/>
    </source>
</evidence>
<accession>A0ABV9AW33</accession>
<proteinExistence type="predicted"/>
<dbReference type="PANTHER" id="PTHR10668">
    <property type="entry name" value="PHYTOENE DEHYDROGENASE"/>
    <property type="match status" value="1"/>
</dbReference>
<evidence type="ECO:0000313" key="1">
    <source>
        <dbReference type="EMBL" id="MFC4502723.1"/>
    </source>
</evidence>
<sequence>MSTAVVVGSGPNGLAGAVALARAGVEVTVLEAAETIGGGTRTSELTPGLLHDHCSATHPMAVGSPFLKTLGLERYGLRWLLPEIDCAHPLDSGDAGVLYRSVRETAAGLGPRDGRLWRRAFEPVAAGFDALAEDVMGPVLRVPRHPLRLARFGLPALLPATAVARALRTGTARALYGGVAAHAFRPLHRPATAAVGLAIIAAGHRYGWPVAEGGSRAITDALAALLDASGGRIETGVRVRSAAELPPADVVLFDLAPGAVADILGDRLPGRVARAYRGFRHGPGAFKVDFAVEGGVPWSSEAARRAGTVHLGGAFEEVAHAERTVHAGRMPERPFVLVGQQYLADPTRSRGDVHPVWTYAHVPHGYDGDATEAIVAQIERFAPGFRERVLDRAVRSTTAFAEYNPNFVGGDIVTGANTALQLVARPRLALDPYRTGVPGMFLCSAATPPGAGAHGMCGAHAAASALRYLGSPGTFGS</sequence>
<reference evidence="2" key="1">
    <citation type="journal article" date="2019" name="Int. J. Syst. Evol. Microbiol.">
        <title>The Global Catalogue of Microorganisms (GCM) 10K type strain sequencing project: providing services to taxonomists for standard genome sequencing and annotation.</title>
        <authorList>
            <consortium name="The Broad Institute Genomics Platform"/>
            <consortium name="The Broad Institute Genome Sequencing Center for Infectious Disease"/>
            <person name="Wu L."/>
            <person name="Ma J."/>
        </authorList>
    </citation>
    <scope>NUCLEOTIDE SEQUENCE [LARGE SCALE GENOMIC DNA]</scope>
    <source>
        <strain evidence="2">CGMCC 4.7177</strain>
    </source>
</reference>
<name>A0ABV9AW33_9ACTN</name>
<dbReference type="Gene3D" id="3.50.50.60">
    <property type="entry name" value="FAD/NAD(P)-binding domain"/>
    <property type="match status" value="1"/>
</dbReference>
<gene>
    <name evidence="1" type="ORF">ACFPIH_24965</name>
</gene>
<dbReference type="EMBL" id="JBHSFK010000016">
    <property type="protein sequence ID" value="MFC4502723.1"/>
    <property type="molecule type" value="Genomic_DNA"/>
</dbReference>
<comment type="caution">
    <text evidence="1">The sequence shown here is derived from an EMBL/GenBank/DDBJ whole genome shotgun (WGS) entry which is preliminary data.</text>
</comment>
<dbReference type="SUPFAM" id="SSF51905">
    <property type="entry name" value="FAD/NAD(P)-binding domain"/>
    <property type="match status" value="1"/>
</dbReference>
<protein>
    <submittedName>
        <fullName evidence="1">Phytoene desaturase family protein</fullName>
    </submittedName>
</protein>